<evidence type="ECO:0000313" key="3">
    <source>
        <dbReference type="Proteomes" id="UP000007050"/>
    </source>
</evidence>
<dbReference type="AlphaFoldDB" id="D4MJ28"/>
<protein>
    <submittedName>
        <fullName evidence="2">Prepilin-type N-terminal cleavage/methylation domain</fullName>
    </submittedName>
</protein>
<keyword evidence="1" id="KW-0812">Transmembrane</keyword>
<dbReference type="NCBIfam" id="TIGR02532">
    <property type="entry name" value="IV_pilin_GFxxxE"/>
    <property type="match status" value="1"/>
</dbReference>
<dbReference type="SUPFAM" id="SSF54523">
    <property type="entry name" value="Pili subunits"/>
    <property type="match status" value="1"/>
</dbReference>
<evidence type="ECO:0000256" key="1">
    <source>
        <dbReference type="SAM" id="Phobius"/>
    </source>
</evidence>
<dbReference type="InterPro" id="IPR012902">
    <property type="entry name" value="N_methyl_site"/>
</dbReference>
<organism evidence="2 3">
    <name type="scientific">[Eubacterium] siraeum V10Sc8a</name>
    <dbReference type="NCBI Taxonomy" id="717961"/>
    <lineage>
        <taxon>Bacteria</taxon>
        <taxon>Bacillati</taxon>
        <taxon>Bacillota</taxon>
        <taxon>Clostridia</taxon>
        <taxon>Eubacteriales</taxon>
        <taxon>Oscillospiraceae</taxon>
        <taxon>Oscillospiraceae incertae sedis</taxon>
    </lineage>
</organism>
<dbReference type="EMBL" id="FP929059">
    <property type="protein sequence ID" value="CBL33761.1"/>
    <property type="molecule type" value="Genomic_DNA"/>
</dbReference>
<keyword evidence="1" id="KW-1133">Transmembrane helix</keyword>
<dbReference type="KEGG" id="esr:ES1_06520"/>
<name>D4MJ28_9FIRM</name>
<dbReference type="Gene3D" id="3.30.700.10">
    <property type="entry name" value="Glycoprotein, Type 4 Pilin"/>
    <property type="match status" value="1"/>
</dbReference>
<dbReference type="Proteomes" id="UP000007050">
    <property type="component" value="Chromosome"/>
</dbReference>
<evidence type="ECO:0000313" key="2">
    <source>
        <dbReference type="EMBL" id="CBL33761.1"/>
    </source>
</evidence>
<sequence>MRKLTHNLKIKAKKRMKNCGFTMVELIVVVAILGVLAAILIPTLLGITIRATVGSANTTASELKKQIGYFLTMADANRKNYMLMGEDCREVFTISVVDGTWYIDAAQNPSAFSPDTVTWGNAATVTQATNTVNSQYGEELLGMYLRDVFPTISNGVIRANCIKGVCVSVWYTPDTTNISDINDVPAFGTSKAWVDDNGDEIIKYRWDGTTAGVSADGYTIGTAPALDIGA</sequence>
<feature type="transmembrane region" description="Helical" evidence="1">
    <location>
        <begin position="21"/>
        <end position="45"/>
    </location>
</feature>
<accession>D4MJ28</accession>
<gene>
    <name evidence="2" type="ORF">ES1_06520</name>
</gene>
<proteinExistence type="predicted"/>
<dbReference type="InterPro" id="IPR045584">
    <property type="entry name" value="Pilin-like"/>
</dbReference>
<keyword evidence="1" id="KW-0472">Membrane</keyword>
<dbReference type="PATRIC" id="fig|717961.3.peg.721"/>
<dbReference type="Pfam" id="PF07963">
    <property type="entry name" value="N_methyl"/>
    <property type="match status" value="1"/>
</dbReference>
<dbReference type="BioCyc" id="ESIR717961:G136L-527-MONOMER"/>
<reference evidence="2 3" key="1">
    <citation type="submission" date="2010-03" db="EMBL/GenBank/DDBJ databases">
        <title>The genome sequence of Eubacterium siraeum V10Sc8a.</title>
        <authorList>
            <consortium name="metaHIT consortium -- http://www.metahit.eu/"/>
            <person name="Pajon A."/>
            <person name="Turner K."/>
            <person name="Parkhill J."/>
            <person name="Duncan S."/>
            <person name="Flint H."/>
        </authorList>
    </citation>
    <scope>NUCLEOTIDE SEQUENCE [LARGE SCALE GENOMIC DNA]</scope>
    <source>
        <strain evidence="2 3">V10Sc8a</strain>
    </source>
</reference>
<dbReference type="HOGENOM" id="CLU_1203371_0_0_9"/>
<reference evidence="2 3" key="2">
    <citation type="submission" date="2010-03" db="EMBL/GenBank/DDBJ databases">
        <authorList>
            <person name="Pajon A."/>
        </authorList>
    </citation>
    <scope>NUCLEOTIDE SEQUENCE [LARGE SCALE GENOMIC DNA]</scope>
    <source>
        <strain evidence="2 3">V10Sc8a</strain>
    </source>
</reference>